<accession>A0A4C1X745</accession>
<comment type="caution">
    <text evidence="1">The sequence shown here is derived from an EMBL/GenBank/DDBJ whole genome shotgun (WGS) entry which is preliminary data.</text>
</comment>
<protein>
    <submittedName>
        <fullName evidence="1">Uncharacterized protein</fullName>
    </submittedName>
</protein>
<evidence type="ECO:0000313" key="1">
    <source>
        <dbReference type="EMBL" id="GBP58097.1"/>
    </source>
</evidence>
<dbReference type="Proteomes" id="UP000299102">
    <property type="component" value="Unassembled WGS sequence"/>
</dbReference>
<proteinExistence type="predicted"/>
<dbReference type="EMBL" id="BGZK01000727">
    <property type="protein sequence ID" value="GBP58097.1"/>
    <property type="molecule type" value="Genomic_DNA"/>
</dbReference>
<dbReference type="AlphaFoldDB" id="A0A4C1X745"/>
<sequence length="104" mass="11097">MSFSSEGYGGRTPFARRRGSVAALERCHHKRHANGTCGLARPVEHGASGQVMYSFIGAGPFCGRELKKGVNCLGKWARGRPADGRRAAAALPPLIAFTPPLIIH</sequence>
<evidence type="ECO:0000313" key="2">
    <source>
        <dbReference type="Proteomes" id="UP000299102"/>
    </source>
</evidence>
<keyword evidence="2" id="KW-1185">Reference proteome</keyword>
<organism evidence="1 2">
    <name type="scientific">Eumeta variegata</name>
    <name type="common">Bagworm moth</name>
    <name type="synonym">Eumeta japonica</name>
    <dbReference type="NCBI Taxonomy" id="151549"/>
    <lineage>
        <taxon>Eukaryota</taxon>
        <taxon>Metazoa</taxon>
        <taxon>Ecdysozoa</taxon>
        <taxon>Arthropoda</taxon>
        <taxon>Hexapoda</taxon>
        <taxon>Insecta</taxon>
        <taxon>Pterygota</taxon>
        <taxon>Neoptera</taxon>
        <taxon>Endopterygota</taxon>
        <taxon>Lepidoptera</taxon>
        <taxon>Glossata</taxon>
        <taxon>Ditrysia</taxon>
        <taxon>Tineoidea</taxon>
        <taxon>Psychidae</taxon>
        <taxon>Oiketicinae</taxon>
        <taxon>Eumeta</taxon>
    </lineage>
</organism>
<reference evidence="1 2" key="1">
    <citation type="journal article" date="2019" name="Commun. Biol.">
        <title>The bagworm genome reveals a unique fibroin gene that provides high tensile strength.</title>
        <authorList>
            <person name="Kono N."/>
            <person name="Nakamura H."/>
            <person name="Ohtoshi R."/>
            <person name="Tomita M."/>
            <person name="Numata K."/>
            <person name="Arakawa K."/>
        </authorList>
    </citation>
    <scope>NUCLEOTIDE SEQUENCE [LARGE SCALE GENOMIC DNA]</scope>
</reference>
<gene>
    <name evidence="1" type="ORF">EVAR_40640_1</name>
</gene>
<name>A0A4C1X745_EUMVA</name>